<proteinExistence type="predicted"/>
<sequence length="62" mass="6844">MRRPSAVGLHNVQVADRRRPLPLPLFTGFLDWVLDPFLRSLGVEVGIGIGRKTEFGKASGEL</sequence>
<gene>
    <name evidence="1" type="ORF">CITCOLO1_LOCUS5797</name>
</gene>
<organism evidence="1 2">
    <name type="scientific">Citrullus colocynthis</name>
    <name type="common">colocynth</name>
    <dbReference type="NCBI Taxonomy" id="252529"/>
    <lineage>
        <taxon>Eukaryota</taxon>
        <taxon>Viridiplantae</taxon>
        <taxon>Streptophyta</taxon>
        <taxon>Embryophyta</taxon>
        <taxon>Tracheophyta</taxon>
        <taxon>Spermatophyta</taxon>
        <taxon>Magnoliopsida</taxon>
        <taxon>eudicotyledons</taxon>
        <taxon>Gunneridae</taxon>
        <taxon>Pentapetalae</taxon>
        <taxon>rosids</taxon>
        <taxon>fabids</taxon>
        <taxon>Cucurbitales</taxon>
        <taxon>Cucurbitaceae</taxon>
        <taxon>Benincaseae</taxon>
        <taxon>Citrullus</taxon>
    </lineage>
</organism>
<dbReference type="Proteomes" id="UP001642487">
    <property type="component" value="Chromosome 2"/>
</dbReference>
<reference evidence="1 2" key="1">
    <citation type="submission" date="2024-03" db="EMBL/GenBank/DDBJ databases">
        <authorList>
            <person name="Gkanogiannis A."/>
            <person name="Becerra Lopez-Lavalle L."/>
        </authorList>
    </citation>
    <scope>NUCLEOTIDE SEQUENCE [LARGE SCALE GENOMIC DNA]</scope>
</reference>
<feature type="non-terminal residue" evidence="1">
    <location>
        <position position="1"/>
    </location>
</feature>
<name>A0ABP0Y0V0_9ROSI</name>
<keyword evidence="2" id="KW-1185">Reference proteome</keyword>
<dbReference type="EMBL" id="OZ021736">
    <property type="protein sequence ID" value="CAK9314056.1"/>
    <property type="molecule type" value="Genomic_DNA"/>
</dbReference>
<protein>
    <submittedName>
        <fullName evidence="1">Uncharacterized protein</fullName>
    </submittedName>
</protein>
<accession>A0ABP0Y0V0</accession>
<evidence type="ECO:0000313" key="1">
    <source>
        <dbReference type="EMBL" id="CAK9314056.1"/>
    </source>
</evidence>
<evidence type="ECO:0000313" key="2">
    <source>
        <dbReference type="Proteomes" id="UP001642487"/>
    </source>
</evidence>